<feature type="compositionally biased region" description="Basic and acidic residues" evidence="1">
    <location>
        <begin position="31"/>
        <end position="41"/>
    </location>
</feature>
<name>A0A0K8R462_IXORI</name>
<organism evidence="2">
    <name type="scientific">Ixodes ricinus</name>
    <name type="common">Common tick</name>
    <name type="synonym">Acarus ricinus</name>
    <dbReference type="NCBI Taxonomy" id="34613"/>
    <lineage>
        <taxon>Eukaryota</taxon>
        <taxon>Metazoa</taxon>
        <taxon>Ecdysozoa</taxon>
        <taxon>Arthropoda</taxon>
        <taxon>Chelicerata</taxon>
        <taxon>Arachnida</taxon>
        <taxon>Acari</taxon>
        <taxon>Parasitiformes</taxon>
        <taxon>Ixodida</taxon>
        <taxon>Ixodoidea</taxon>
        <taxon>Ixodidae</taxon>
        <taxon>Ixodinae</taxon>
        <taxon>Ixodes</taxon>
    </lineage>
</organism>
<protein>
    <submittedName>
        <fullName evidence="2">Uncharacterized protein</fullName>
    </submittedName>
</protein>
<feature type="compositionally biased region" description="Basic and acidic residues" evidence="1">
    <location>
        <begin position="90"/>
        <end position="106"/>
    </location>
</feature>
<feature type="compositionally biased region" description="Pro residues" evidence="1">
    <location>
        <begin position="79"/>
        <end position="89"/>
    </location>
</feature>
<dbReference type="EMBL" id="GADI01008160">
    <property type="protein sequence ID" value="JAA65648.1"/>
    <property type="molecule type" value="mRNA"/>
</dbReference>
<reference evidence="2" key="1">
    <citation type="submission" date="2012-12" db="EMBL/GenBank/DDBJ databases">
        <title>Identification and characterization of a phenylalanine ammonia-lyase gene family in Isatis indigotica Fort.</title>
        <authorList>
            <person name="Liu Q."/>
            <person name="Chen J."/>
            <person name="Zhou X."/>
            <person name="Di P."/>
            <person name="Xiao Y."/>
            <person name="Xuan H."/>
            <person name="Zhang L."/>
            <person name="Chen W."/>
        </authorList>
    </citation>
    <scope>NUCLEOTIDE SEQUENCE</scope>
    <source>
        <tissue evidence="2">Salivary gland</tissue>
    </source>
</reference>
<accession>A0A0K8R462</accession>
<sequence>MNEVTILPPYRPERLQAQVGQRSQRPSCPKDCGEAHPRPAKADPGSGPPNVAPTAAVSKGLTEEPGFRPTTPTQIHFFNPPPTCPPPPSAKERQTCCQRHIDRTDDGDSSTAGKASRLFQARPIGTSFPFFTYLVFPPLSGLRKRP</sequence>
<proteinExistence type="evidence at transcript level"/>
<feature type="region of interest" description="Disordered" evidence="1">
    <location>
        <begin position="1"/>
        <end position="114"/>
    </location>
</feature>
<evidence type="ECO:0000256" key="1">
    <source>
        <dbReference type="SAM" id="MobiDB-lite"/>
    </source>
</evidence>
<dbReference type="AlphaFoldDB" id="A0A0K8R462"/>
<evidence type="ECO:0000313" key="2">
    <source>
        <dbReference type="EMBL" id="JAA65648.1"/>
    </source>
</evidence>